<dbReference type="SUPFAM" id="SSF82866">
    <property type="entry name" value="Multidrug efflux transporter AcrB transmembrane domain"/>
    <property type="match status" value="2"/>
</dbReference>
<dbReference type="SUPFAM" id="SSF82693">
    <property type="entry name" value="Multidrug efflux transporter AcrB pore domain, PN1, PN2, PC1 and PC2 subdomains"/>
    <property type="match status" value="2"/>
</dbReference>
<name>D5EJS1_CORAD</name>
<feature type="transmembrane region" description="Helical" evidence="1">
    <location>
        <begin position="935"/>
        <end position="959"/>
    </location>
</feature>
<dbReference type="EMBL" id="CP001998">
    <property type="protein sequence ID" value="ADE54670.1"/>
    <property type="molecule type" value="Genomic_DNA"/>
</dbReference>
<dbReference type="eggNOG" id="COG0841">
    <property type="taxonomic scope" value="Bacteria"/>
</dbReference>
<protein>
    <submittedName>
        <fullName evidence="2">Acriflavin resistance protein</fullName>
    </submittedName>
</protein>
<reference evidence="2 3" key="1">
    <citation type="journal article" date="2010" name="Stand. Genomic Sci.">
        <title>Complete genome sequence of Coraliomargarita akajimensis type strain (04OKA010-24).</title>
        <authorList>
            <person name="Mavromatis K."/>
            <person name="Abt B."/>
            <person name="Brambilla E."/>
            <person name="Lapidus A."/>
            <person name="Copeland A."/>
            <person name="Deshpande S."/>
            <person name="Nolan M."/>
            <person name="Lucas S."/>
            <person name="Tice H."/>
            <person name="Cheng J.F."/>
            <person name="Han C."/>
            <person name="Detter J.C."/>
            <person name="Woyke T."/>
            <person name="Goodwin L."/>
            <person name="Pitluck S."/>
            <person name="Held B."/>
            <person name="Brettin T."/>
            <person name="Tapia R."/>
            <person name="Ivanova N."/>
            <person name="Mikhailova N."/>
            <person name="Pati A."/>
            <person name="Liolios K."/>
            <person name="Chen A."/>
            <person name="Palaniappan K."/>
            <person name="Land M."/>
            <person name="Hauser L."/>
            <person name="Chang Y.J."/>
            <person name="Jeffries C.D."/>
            <person name="Rohde M."/>
            <person name="Goker M."/>
            <person name="Bristow J."/>
            <person name="Eisen J.A."/>
            <person name="Markowitz V."/>
            <person name="Hugenholtz P."/>
            <person name="Klenk H.P."/>
            <person name="Kyrpides N.C."/>
        </authorList>
    </citation>
    <scope>NUCLEOTIDE SEQUENCE [LARGE SCALE GENOMIC DNA]</scope>
    <source>
        <strain evidence="3">DSM 45221 / IAM 15411 / JCM 23193 / KCTC 12865</strain>
    </source>
</reference>
<feature type="transmembrane region" description="Helical" evidence="1">
    <location>
        <begin position="980"/>
        <end position="1001"/>
    </location>
</feature>
<feature type="transmembrane region" description="Helical" evidence="1">
    <location>
        <begin position="12"/>
        <end position="39"/>
    </location>
</feature>
<dbReference type="Gene3D" id="3.30.70.1320">
    <property type="entry name" value="Multidrug efflux transporter AcrB pore domain like"/>
    <property type="match status" value="1"/>
</dbReference>
<sequence length="1056" mass="116715">MKSKSSIFREKGSIAWMAGHSVTANLLMLVLIIGGFVFAKRTTQEFLPNADLDTITVSVSYPGASPEEVEEGIILPVEEALQSLDGITEIASFAYEGSGRVRAEIADGEDIQQLNSEIKNEIDRIRTFPNEAEEPKVAIDSRRRNVLELVVYGEHDEWTLRDAGELIRDRLLQSDDVTQVEFAGVRDYEVTIEVDRQTLRQYGLTLGEIANRISQSAVDLPGGGVKTDAGEILVRVTEKRDWAREFESIPVVSNSDGSRVYLSDIARIIDGFEDSDRYAKYGKYRADSDGETHIDIHRAMRIDVYRIGKQTPGQVASAVLEAVDELQDTLPQGIYIDVLNNRAEVFQQRADLLLRNAFFGLIMVLCVLGLFLEARLAFWVMLGIPISFMGAFLVMPLFGMTINMISMFAFIITLGIVVDDAIVVGENIYSWHQKGLPFHKAAIAGAQEVAMPVTFSVLTNIVAFMPLMFVPGMMGKFFASIPIVVISVFFISLIESLYILPAHLSHQRDIHPTGIRGRLHGLQQRFSNWFSHLIHDRYGPLIKRLLSMRYLVIACGIAVLMVTFAYVKSGRIRIIQIERPDSDYAFARASLPIGSPVERTEALATQIARAAHETVLDTGGLKQAEGIFMDIGNGGSHAVTMSVYLTSAEIRPTDTAEFTRIWRQKSGPLVGVDSALFQADRGGPGGGQKGLTIELSHSDIPTLDRAGTALAEALESYAGIKDVDDGFTPGKQQLDFTIRPEAEALGLNARSIANQIRHSFYGAEALRQLRGRNEVKTMVRLPESQRASEYDINNLILLTPQGGEIPLNEAVRIQQGQAFTEIERKDGRRVIEVSAETEDEGDVATIMKGVESDVLPELIQNFPGLSWQYEGRQADMAKSMGALINGLLIALFCVFALLAIPFNNYYQPLIIMSCIPFGLVGAVAGHLIMGYNLSLMSLFGIVALSGVVVNDSLVLIDFANRRQRNEGMQAIDAVQSAGIARFRAIILTTLTTFGGLAPMILETSRQARFMIPMAISLGFGILFATVIVLVLVPCLYVILEDIMNARRRFWKWLWTD</sequence>
<dbReference type="PANTHER" id="PTHR32063">
    <property type="match status" value="1"/>
</dbReference>
<dbReference type="PRINTS" id="PR00702">
    <property type="entry name" value="ACRIFLAVINRP"/>
</dbReference>
<dbReference type="Gene3D" id="1.20.1640.10">
    <property type="entry name" value="Multidrug efflux transporter AcrB transmembrane domain"/>
    <property type="match status" value="2"/>
</dbReference>
<keyword evidence="1" id="KW-1133">Transmembrane helix</keyword>
<dbReference type="InterPro" id="IPR001036">
    <property type="entry name" value="Acrflvin-R"/>
</dbReference>
<dbReference type="STRING" id="583355.Caka_1651"/>
<dbReference type="Gene3D" id="3.30.70.1440">
    <property type="entry name" value="Multidrug efflux transporter AcrB pore domain"/>
    <property type="match status" value="1"/>
</dbReference>
<feature type="transmembrane region" description="Helical" evidence="1">
    <location>
        <begin position="378"/>
        <end position="398"/>
    </location>
</feature>
<evidence type="ECO:0000256" key="1">
    <source>
        <dbReference type="SAM" id="Phobius"/>
    </source>
</evidence>
<feature type="transmembrane region" description="Helical" evidence="1">
    <location>
        <begin position="550"/>
        <end position="567"/>
    </location>
</feature>
<accession>D5EJS1</accession>
<dbReference type="OrthoDB" id="9806532at2"/>
<dbReference type="SUPFAM" id="SSF82714">
    <property type="entry name" value="Multidrug efflux transporter AcrB TolC docking domain, DN and DC subdomains"/>
    <property type="match status" value="2"/>
</dbReference>
<dbReference type="KEGG" id="caa:Caka_1651"/>
<proteinExistence type="predicted"/>
<feature type="transmembrane region" description="Helical" evidence="1">
    <location>
        <begin position="477"/>
        <end position="500"/>
    </location>
</feature>
<dbReference type="InterPro" id="IPR027463">
    <property type="entry name" value="AcrB_DN_DC_subdom"/>
</dbReference>
<dbReference type="Gene3D" id="3.30.70.1430">
    <property type="entry name" value="Multidrug efflux transporter AcrB pore domain"/>
    <property type="match status" value="2"/>
</dbReference>
<dbReference type="GO" id="GO:0005886">
    <property type="term" value="C:plasma membrane"/>
    <property type="evidence" value="ECO:0007669"/>
    <property type="project" value="TreeGrafter"/>
</dbReference>
<dbReference type="RefSeq" id="WP_013043392.1">
    <property type="nucleotide sequence ID" value="NC_014008.1"/>
</dbReference>
<dbReference type="Pfam" id="PF00873">
    <property type="entry name" value="ACR_tran"/>
    <property type="match status" value="1"/>
</dbReference>
<feature type="transmembrane region" description="Helical" evidence="1">
    <location>
        <begin position="1013"/>
        <end position="1039"/>
    </location>
</feature>
<feature type="transmembrane region" description="Helical" evidence="1">
    <location>
        <begin position="909"/>
        <end position="929"/>
    </location>
</feature>
<dbReference type="PANTHER" id="PTHR32063:SF33">
    <property type="entry name" value="RND SUPERFAMILY EFFLUX PUMP PERMEASE COMPONENT"/>
    <property type="match status" value="1"/>
</dbReference>
<evidence type="ECO:0000313" key="2">
    <source>
        <dbReference type="EMBL" id="ADE54670.1"/>
    </source>
</evidence>
<dbReference type="Proteomes" id="UP000000925">
    <property type="component" value="Chromosome"/>
</dbReference>
<gene>
    <name evidence="2" type="ordered locus">Caka_1651</name>
</gene>
<dbReference type="GO" id="GO:0042910">
    <property type="term" value="F:xenobiotic transmembrane transporter activity"/>
    <property type="evidence" value="ECO:0007669"/>
    <property type="project" value="TreeGrafter"/>
</dbReference>
<feature type="transmembrane region" description="Helical" evidence="1">
    <location>
        <begin position="404"/>
        <end position="429"/>
    </location>
</feature>
<dbReference type="Gene3D" id="3.30.2090.10">
    <property type="entry name" value="Multidrug efflux transporter AcrB TolC docking domain, DN and DC subdomains"/>
    <property type="match status" value="2"/>
</dbReference>
<feature type="transmembrane region" description="Helical" evidence="1">
    <location>
        <begin position="882"/>
        <end position="902"/>
    </location>
</feature>
<dbReference type="AlphaFoldDB" id="D5EJS1"/>
<evidence type="ECO:0000313" key="3">
    <source>
        <dbReference type="Proteomes" id="UP000000925"/>
    </source>
</evidence>
<keyword evidence="3" id="KW-1185">Reference proteome</keyword>
<keyword evidence="1" id="KW-0472">Membrane</keyword>
<dbReference type="HOGENOM" id="CLU_002755_1_2_0"/>
<keyword evidence="1" id="KW-0812">Transmembrane</keyword>
<feature type="transmembrane region" description="Helical" evidence="1">
    <location>
        <begin position="352"/>
        <end position="371"/>
    </location>
</feature>
<organism evidence="2 3">
    <name type="scientific">Coraliomargarita akajimensis (strain DSM 45221 / IAM 15411 / JCM 23193 / KCTC 12865 / 04OKA010-24)</name>
    <dbReference type="NCBI Taxonomy" id="583355"/>
    <lineage>
        <taxon>Bacteria</taxon>
        <taxon>Pseudomonadati</taxon>
        <taxon>Verrucomicrobiota</taxon>
        <taxon>Opitutia</taxon>
        <taxon>Puniceicoccales</taxon>
        <taxon>Coraliomargaritaceae</taxon>
        <taxon>Coraliomargarita</taxon>
    </lineage>
</organism>